<comment type="caution">
    <text evidence="2">The sequence shown here is derived from an EMBL/GenBank/DDBJ whole genome shotgun (WGS) entry which is preliminary data.</text>
</comment>
<accession>A0A1F6GQI3</accession>
<keyword evidence="1" id="KW-0812">Transmembrane</keyword>
<evidence type="ECO:0000313" key="2">
    <source>
        <dbReference type="EMBL" id="OGH00383.1"/>
    </source>
</evidence>
<sequence>MGLGWDCGFTLEKGLAMRFHLQAGLGKSLGLLLLAAVLALAGHCQMKGSALLEAANVASVFAAKTAGSRPLNHQHPVTPVAHNSGSNQPSQNHRDCCDTDLKACCQEGQVVLQDKVEFRFWSVPFLLAEPTGWAGLSVLGLGFSLFFFFGQTLPPPEARGLVQQKTQLSC</sequence>
<reference evidence="2 3" key="1">
    <citation type="journal article" date="2016" name="Nat. Commun.">
        <title>Thousands of microbial genomes shed light on interconnected biogeochemical processes in an aquifer system.</title>
        <authorList>
            <person name="Anantharaman K."/>
            <person name="Brown C.T."/>
            <person name="Hug L.A."/>
            <person name="Sharon I."/>
            <person name="Castelle C.J."/>
            <person name="Probst A.J."/>
            <person name="Thomas B.C."/>
            <person name="Singh A."/>
            <person name="Wilkins M.J."/>
            <person name="Karaoz U."/>
            <person name="Brodie E.L."/>
            <person name="Williams K.H."/>
            <person name="Hubbard S.S."/>
            <person name="Banfield J.F."/>
        </authorList>
    </citation>
    <scope>NUCLEOTIDE SEQUENCE [LARGE SCALE GENOMIC DNA]</scope>
</reference>
<dbReference type="Proteomes" id="UP000177583">
    <property type="component" value="Unassembled WGS sequence"/>
</dbReference>
<dbReference type="EMBL" id="MFNF01000046">
    <property type="protein sequence ID" value="OGH00383.1"/>
    <property type="molecule type" value="Genomic_DNA"/>
</dbReference>
<proteinExistence type="predicted"/>
<dbReference type="AlphaFoldDB" id="A0A1F6GQI3"/>
<feature type="transmembrane region" description="Helical" evidence="1">
    <location>
        <begin position="125"/>
        <end position="149"/>
    </location>
</feature>
<protein>
    <submittedName>
        <fullName evidence="2">Uncharacterized protein</fullName>
    </submittedName>
</protein>
<gene>
    <name evidence="2" type="ORF">A2557_09295</name>
</gene>
<keyword evidence="1" id="KW-0472">Membrane</keyword>
<evidence type="ECO:0000256" key="1">
    <source>
        <dbReference type="SAM" id="Phobius"/>
    </source>
</evidence>
<keyword evidence="1" id="KW-1133">Transmembrane helix</keyword>
<evidence type="ECO:0000313" key="3">
    <source>
        <dbReference type="Proteomes" id="UP000177583"/>
    </source>
</evidence>
<feature type="transmembrane region" description="Helical" evidence="1">
    <location>
        <begin position="20"/>
        <end position="41"/>
    </location>
</feature>
<name>A0A1F6GQI3_9PROT</name>
<organism evidence="2 3">
    <name type="scientific">Candidatus Lambdaproteobacteria bacterium RIFOXYD2_FULL_56_26</name>
    <dbReference type="NCBI Taxonomy" id="1817773"/>
    <lineage>
        <taxon>Bacteria</taxon>
        <taxon>Pseudomonadati</taxon>
        <taxon>Pseudomonadota</taxon>
        <taxon>Candidatus Lambdaproteobacteria</taxon>
    </lineage>
</organism>